<dbReference type="RefSeq" id="WP_103080793.1">
    <property type="nucleotide sequence ID" value="NZ_CP021850.1"/>
</dbReference>
<dbReference type="SUPFAM" id="SSF141259">
    <property type="entry name" value="CarD-like"/>
    <property type="match status" value="1"/>
</dbReference>
<dbReference type="EMBL" id="NIOJ01000010">
    <property type="protein sequence ID" value="PNU00464.1"/>
    <property type="molecule type" value="Genomic_DNA"/>
</dbReference>
<dbReference type="PANTHER" id="PTHR38447">
    <property type="entry name" value="TRANSCRIPTION FACTOR YDEB-RELATED"/>
    <property type="match status" value="1"/>
</dbReference>
<dbReference type="Pfam" id="PF02559">
    <property type="entry name" value="CarD_TRCF_RID"/>
    <property type="match status" value="1"/>
</dbReference>
<dbReference type="InterPro" id="IPR036101">
    <property type="entry name" value="CarD-like/TRCF_RID_sf"/>
</dbReference>
<accession>A0A2K2EV92</accession>
<keyword evidence="3" id="KW-1185">Reference proteome</keyword>
<protein>
    <submittedName>
        <fullName evidence="2">CarD family transcriptional regulator</fullName>
    </submittedName>
</protein>
<dbReference type="InterPro" id="IPR048792">
    <property type="entry name" value="CarD_C"/>
</dbReference>
<evidence type="ECO:0000259" key="1">
    <source>
        <dbReference type="SMART" id="SM01058"/>
    </source>
</evidence>
<dbReference type="Gene3D" id="1.20.58.1290">
    <property type="entry name" value="CarD-like, C-terminal domain"/>
    <property type="match status" value="1"/>
</dbReference>
<sequence length="161" mass="18469">MFNVGDKIVYPMHGAGIIESIEEKEILGEKRNYYVMKMPLGEMKVMIPTHSVDEIGIREIISESDADKVLDILSEENVNVNTNWNKRYRENMVKIKGGNIFEVAEVVRTLMQREHEKGLSTGERKMLNSARQILISELVLVKGMDQCEIENIINKRVSCSR</sequence>
<dbReference type="SMART" id="SM01058">
    <property type="entry name" value="CarD_TRCF"/>
    <property type="match status" value="1"/>
</dbReference>
<evidence type="ECO:0000313" key="2">
    <source>
        <dbReference type="EMBL" id="PNU00464.1"/>
    </source>
</evidence>
<proteinExistence type="predicted"/>
<dbReference type="InterPro" id="IPR042215">
    <property type="entry name" value="CarD-like_C"/>
</dbReference>
<reference evidence="2 3" key="1">
    <citation type="submission" date="2017-06" db="EMBL/GenBank/DDBJ databases">
        <title>Investigating the central metabolism of Clostridium thermosuccinogenes.</title>
        <authorList>
            <person name="Koendjbiharie J.G."/>
            <person name="van Kranenburg R."/>
        </authorList>
    </citation>
    <scope>NUCLEOTIDE SEQUENCE [LARGE SCALE GENOMIC DNA]</scope>
    <source>
        <strain evidence="2 3">DSM 5806</strain>
    </source>
</reference>
<evidence type="ECO:0000313" key="3">
    <source>
        <dbReference type="Proteomes" id="UP000236151"/>
    </source>
</evidence>
<feature type="domain" description="CarD-like/TRCF RNAP-interacting" evidence="1">
    <location>
        <begin position="1"/>
        <end position="111"/>
    </location>
</feature>
<dbReference type="OrthoDB" id="9786074at2"/>
<dbReference type="Pfam" id="PF21095">
    <property type="entry name" value="CarD_C"/>
    <property type="match status" value="1"/>
</dbReference>
<dbReference type="GO" id="GO:0009303">
    <property type="term" value="P:rRNA transcription"/>
    <property type="evidence" value="ECO:0007669"/>
    <property type="project" value="TreeGrafter"/>
</dbReference>
<dbReference type="KEGG" id="cthd:CDO33_03450"/>
<dbReference type="InterPro" id="IPR052531">
    <property type="entry name" value="CarD-like_regulator"/>
</dbReference>
<comment type="caution">
    <text evidence="2">The sequence shown here is derived from an EMBL/GenBank/DDBJ whole genome shotgun (WGS) entry which is preliminary data.</text>
</comment>
<dbReference type="PANTHER" id="PTHR38447:SF1">
    <property type="entry name" value="RNA POLYMERASE-BINDING TRANSCRIPTION FACTOR CARD"/>
    <property type="match status" value="1"/>
</dbReference>
<dbReference type="AlphaFoldDB" id="A0A2K2EV92"/>
<dbReference type="Proteomes" id="UP000236151">
    <property type="component" value="Unassembled WGS sequence"/>
</dbReference>
<dbReference type="Gene3D" id="2.40.10.170">
    <property type="match status" value="1"/>
</dbReference>
<gene>
    <name evidence="2" type="ORF">CDQ84_05810</name>
</gene>
<dbReference type="InterPro" id="IPR003711">
    <property type="entry name" value="CarD-like/TRCF_RID"/>
</dbReference>
<organism evidence="2 3">
    <name type="scientific">Clostridium thermosuccinogenes</name>
    <dbReference type="NCBI Taxonomy" id="84032"/>
    <lineage>
        <taxon>Bacteria</taxon>
        <taxon>Bacillati</taxon>
        <taxon>Bacillota</taxon>
        <taxon>Clostridia</taxon>
        <taxon>Eubacteriales</taxon>
        <taxon>Clostridiaceae</taxon>
        <taxon>Clostridium</taxon>
    </lineage>
</organism>
<name>A0A2K2EV92_9CLOT</name>